<proteinExistence type="predicted"/>
<sequence length="30" mass="3296">MYASDLLSHHFRRRHGAASGTTLLVTAVAR</sequence>
<dbReference type="AlphaFoldDB" id="A0A561T1L4"/>
<name>A0A561T1L4_9PSEU</name>
<dbReference type="EMBL" id="VIWU01000001">
    <property type="protein sequence ID" value="TWF80990.1"/>
    <property type="molecule type" value="Genomic_DNA"/>
</dbReference>
<dbReference type="Proteomes" id="UP000321261">
    <property type="component" value="Unassembled WGS sequence"/>
</dbReference>
<evidence type="ECO:0000313" key="1">
    <source>
        <dbReference type="EMBL" id="TWF80990.1"/>
    </source>
</evidence>
<evidence type="ECO:0000313" key="2">
    <source>
        <dbReference type="Proteomes" id="UP000321261"/>
    </source>
</evidence>
<protein>
    <submittedName>
        <fullName evidence="1">Uncharacterized protein</fullName>
    </submittedName>
</protein>
<accession>A0A561T1L4</accession>
<reference evidence="1 2" key="1">
    <citation type="submission" date="2019-06" db="EMBL/GenBank/DDBJ databases">
        <title>Sequencing the genomes of 1000 actinobacteria strains.</title>
        <authorList>
            <person name="Klenk H.-P."/>
        </authorList>
    </citation>
    <scope>NUCLEOTIDE SEQUENCE [LARGE SCALE GENOMIC DNA]</scope>
    <source>
        <strain evidence="1 2">DSM 45671</strain>
    </source>
</reference>
<comment type="caution">
    <text evidence="1">The sequence shown here is derived from an EMBL/GenBank/DDBJ whole genome shotgun (WGS) entry which is preliminary data.</text>
</comment>
<organism evidence="1 2">
    <name type="scientific">Pseudonocardia hierapolitana</name>
    <dbReference type="NCBI Taxonomy" id="1128676"/>
    <lineage>
        <taxon>Bacteria</taxon>
        <taxon>Bacillati</taxon>
        <taxon>Actinomycetota</taxon>
        <taxon>Actinomycetes</taxon>
        <taxon>Pseudonocardiales</taxon>
        <taxon>Pseudonocardiaceae</taxon>
        <taxon>Pseudonocardia</taxon>
    </lineage>
</organism>
<gene>
    <name evidence="1" type="ORF">FHX44_116933</name>
</gene>
<keyword evidence="2" id="KW-1185">Reference proteome</keyword>